<evidence type="ECO:0000313" key="3">
    <source>
        <dbReference type="EMBL" id="RQM20784.1"/>
    </source>
</evidence>
<feature type="coiled-coil region" evidence="1">
    <location>
        <begin position="218"/>
        <end position="249"/>
    </location>
</feature>
<evidence type="ECO:0000313" key="4">
    <source>
        <dbReference type="Proteomes" id="UP000284702"/>
    </source>
</evidence>
<dbReference type="VEuPathDB" id="FungiDB:H257_19152"/>
<dbReference type="Proteomes" id="UP000284702">
    <property type="component" value="Unassembled WGS sequence"/>
</dbReference>
<feature type="region of interest" description="Disordered" evidence="2">
    <location>
        <begin position="507"/>
        <end position="602"/>
    </location>
</feature>
<keyword evidence="1" id="KW-0175">Coiled coil</keyword>
<gene>
    <name evidence="3" type="ORF">B5M09_010268</name>
</gene>
<dbReference type="EMBL" id="MZMZ02003746">
    <property type="protein sequence ID" value="RQM20784.1"/>
    <property type="molecule type" value="Genomic_DNA"/>
</dbReference>
<comment type="caution">
    <text evidence="3">The sequence shown here is derived from an EMBL/GenBank/DDBJ whole genome shotgun (WGS) entry which is preliminary data.</text>
</comment>
<proteinExistence type="predicted"/>
<name>A0A3R7Y4B2_APHAT</name>
<organism evidence="3 4">
    <name type="scientific">Aphanomyces astaci</name>
    <name type="common">Crayfish plague agent</name>
    <dbReference type="NCBI Taxonomy" id="112090"/>
    <lineage>
        <taxon>Eukaryota</taxon>
        <taxon>Sar</taxon>
        <taxon>Stramenopiles</taxon>
        <taxon>Oomycota</taxon>
        <taxon>Saprolegniomycetes</taxon>
        <taxon>Saprolegniales</taxon>
        <taxon>Verrucalvaceae</taxon>
        <taxon>Aphanomyces</taxon>
    </lineage>
</organism>
<accession>A0A3R7Y4B2</accession>
<sequence>MQDLQERLTSEWESQKALILREKDSQVAMLTRQSTEKLRSIRAEAAHAMEVRHMEEAIHHESALNQLREDHPAGLVRSECGNCPVLQEEIQVLQRRIRALETTVINEVNRTEGLEASLAEAGNSLRVSEQCTPEAVEQLDHERVQFQLALQEQRESRLDLEWTTEDRVRAMITERKSKGAEEVLLERTRVEAERGQFTLERAANEEVLARISEGLANQDAIMRLLEDAEEQLRSDRENHEAMLAQAYAQLGRQQTNLEIEKRNATLKSQAVRIRPSPILTPYSLVKRGEGLSICRNRGVRASTTGPLDTSRQIKEILADNQAKDPAEGLEGTLPMIPTALGDTIKVAMGGFLDDTEDHHLDLREEGVTMEAMTDARKYAPKLDSADRTIPLEHFLPRFNELLEEYDITETQLVRIFDDRLTSSGITQSSQFTAEFRPEETRLATMGENPDENSLVTRGRRLIKESETRTEAYILRSTYEDRGAQETSKGKACWTKTTDIEDQVEILEDSPRGPVCDEKEKKPDEAAAPTREQGTSATCGEETRKFPRSAEETCQSGSMPATWGGETFDSPQLAEETCQRGKIPEMCGSEGTTTSEKYPEAGA</sequence>
<dbReference type="VEuPathDB" id="FungiDB:H257_19143"/>
<dbReference type="VEuPathDB" id="FungiDB:H257_19145"/>
<reference evidence="3" key="1">
    <citation type="submission" date="2018-07" db="EMBL/GenBank/DDBJ databases">
        <title>Annotation of Aphanomyces astaci genome assembly.</title>
        <authorList>
            <person name="Studholme D.J."/>
        </authorList>
    </citation>
    <scope>NUCLEOTIDE SEQUENCE [LARGE SCALE GENOMIC DNA]</scope>
    <source>
        <strain evidence="3">Pc</strain>
    </source>
</reference>
<evidence type="ECO:0000256" key="1">
    <source>
        <dbReference type="SAM" id="Coils"/>
    </source>
</evidence>
<feature type="compositionally biased region" description="Basic and acidic residues" evidence="2">
    <location>
        <begin position="508"/>
        <end position="524"/>
    </location>
</feature>
<keyword evidence="4" id="KW-1185">Reference proteome</keyword>
<dbReference type="AlphaFoldDB" id="A0A3R7Y4B2"/>
<feature type="compositionally biased region" description="Basic and acidic residues" evidence="2">
    <location>
        <begin position="540"/>
        <end position="550"/>
    </location>
</feature>
<protein>
    <submittedName>
        <fullName evidence="3">Uncharacterized protein</fullName>
    </submittedName>
</protein>
<evidence type="ECO:0000256" key="2">
    <source>
        <dbReference type="SAM" id="MobiDB-lite"/>
    </source>
</evidence>